<dbReference type="CDD" id="cd08566">
    <property type="entry name" value="GDPD_AtGDE_like"/>
    <property type="match status" value="1"/>
</dbReference>
<dbReference type="Gene3D" id="3.20.20.190">
    <property type="entry name" value="Phosphatidylinositol (PI) phosphodiesterase"/>
    <property type="match status" value="1"/>
</dbReference>
<dbReference type="AlphaFoldDB" id="A0A6I6JW00"/>
<reference evidence="2 3" key="1">
    <citation type="submission" date="2019-11" db="EMBL/GenBank/DDBJ databases">
        <authorList>
            <person name="Zheng R.K."/>
            <person name="Sun C.M."/>
        </authorList>
    </citation>
    <scope>NUCLEOTIDE SEQUENCE [LARGE SCALE GENOMIC DNA]</scope>
    <source>
        <strain evidence="2 3">WC007</strain>
    </source>
</reference>
<proteinExistence type="predicted"/>
<dbReference type="EMBL" id="CP046401">
    <property type="protein sequence ID" value="QGY47306.1"/>
    <property type="molecule type" value="Genomic_DNA"/>
</dbReference>
<gene>
    <name evidence="2" type="ORF">GM418_27660</name>
</gene>
<protein>
    <recommendedName>
        <fullName evidence="1">GP-PDE domain-containing protein</fullName>
    </recommendedName>
</protein>
<dbReference type="Proteomes" id="UP000428260">
    <property type="component" value="Chromosome"/>
</dbReference>
<evidence type="ECO:0000259" key="1">
    <source>
        <dbReference type="PROSITE" id="PS51704"/>
    </source>
</evidence>
<dbReference type="PROSITE" id="PS51704">
    <property type="entry name" value="GP_PDE"/>
    <property type="match status" value="1"/>
</dbReference>
<evidence type="ECO:0000313" key="3">
    <source>
        <dbReference type="Proteomes" id="UP000428260"/>
    </source>
</evidence>
<feature type="domain" description="GP-PDE" evidence="1">
    <location>
        <begin position="34"/>
        <end position="197"/>
    </location>
</feature>
<keyword evidence="3" id="KW-1185">Reference proteome</keyword>
<dbReference type="InterPro" id="IPR030395">
    <property type="entry name" value="GP_PDE_dom"/>
</dbReference>
<dbReference type="KEGG" id="mcos:GM418_27660"/>
<dbReference type="Pfam" id="PF03009">
    <property type="entry name" value="GDPD"/>
    <property type="match status" value="1"/>
</dbReference>
<evidence type="ECO:0000313" key="2">
    <source>
        <dbReference type="EMBL" id="QGY47306.1"/>
    </source>
</evidence>
<dbReference type="PANTHER" id="PTHR46211">
    <property type="entry name" value="GLYCEROPHOSPHORYL DIESTER PHOSPHODIESTERASE"/>
    <property type="match status" value="1"/>
</dbReference>
<dbReference type="RefSeq" id="WP_158871047.1">
    <property type="nucleotide sequence ID" value="NZ_CP046401.1"/>
</dbReference>
<accession>A0A6I6JW00</accession>
<dbReference type="SUPFAM" id="SSF51695">
    <property type="entry name" value="PLC-like phosphodiesterases"/>
    <property type="match status" value="1"/>
</dbReference>
<organism evidence="2 3">
    <name type="scientific">Maribellus comscasis</name>
    <dbReference type="NCBI Taxonomy" id="2681766"/>
    <lineage>
        <taxon>Bacteria</taxon>
        <taxon>Pseudomonadati</taxon>
        <taxon>Bacteroidota</taxon>
        <taxon>Bacteroidia</taxon>
        <taxon>Marinilabiliales</taxon>
        <taxon>Prolixibacteraceae</taxon>
        <taxon>Maribellus</taxon>
    </lineage>
</organism>
<dbReference type="PROSITE" id="PS50007">
    <property type="entry name" value="PIPLC_X_DOMAIN"/>
    <property type="match status" value="1"/>
</dbReference>
<name>A0A6I6JW00_9BACT</name>
<dbReference type="PANTHER" id="PTHR46211:SF14">
    <property type="entry name" value="GLYCEROPHOSPHODIESTER PHOSPHODIESTERASE"/>
    <property type="match status" value="1"/>
</dbReference>
<dbReference type="GO" id="GO:0008081">
    <property type="term" value="F:phosphoric diester hydrolase activity"/>
    <property type="evidence" value="ECO:0007669"/>
    <property type="project" value="InterPro"/>
</dbReference>
<dbReference type="GO" id="GO:0006629">
    <property type="term" value="P:lipid metabolic process"/>
    <property type="evidence" value="ECO:0007669"/>
    <property type="project" value="InterPro"/>
</dbReference>
<sequence length="197" mass="22213">MKFLTLSIILAALAFSGRGFENEKASLKAAKNIVYVIAHRGAHKGIPENSLPAYQKAIDLGCDYVEIDVRTTKDNKFVSIHNSSVDNYVLDKKGKVNNFTLAELKALDIGAKVGSEWKNTRIPTFEEILELCCGKIGIYIDLKDAPIPELMKLIRKYHMEQDVLWYIPANYFEQIENIEQVFGNSFPMCPILAPKET</sequence>
<dbReference type="InterPro" id="IPR017946">
    <property type="entry name" value="PLC-like_Pdiesterase_TIM-brl"/>
</dbReference>